<dbReference type="AlphaFoldDB" id="A0A848L8H9"/>
<evidence type="ECO:0000313" key="1">
    <source>
        <dbReference type="EMBL" id="NMO14867.1"/>
    </source>
</evidence>
<protein>
    <submittedName>
        <fullName evidence="1">DUF3396 domain-containing protein</fullName>
    </submittedName>
</protein>
<organism evidence="1 2">
    <name type="scientific">Pyxidicoccus fallax</name>
    <dbReference type="NCBI Taxonomy" id="394095"/>
    <lineage>
        <taxon>Bacteria</taxon>
        <taxon>Pseudomonadati</taxon>
        <taxon>Myxococcota</taxon>
        <taxon>Myxococcia</taxon>
        <taxon>Myxococcales</taxon>
        <taxon>Cystobacterineae</taxon>
        <taxon>Myxococcaceae</taxon>
        <taxon>Pyxidicoccus</taxon>
    </lineage>
</organism>
<gene>
    <name evidence="1" type="ORF">HG543_08345</name>
</gene>
<dbReference type="InterPro" id="IPR021815">
    <property type="entry name" value="TsiV"/>
</dbReference>
<sequence>MRDGLSVSFFIKRPHSELRTGLMHSLEAYRRAMGPAALKSYADMEGEWQRLDEEGWEHTRRELLHPRCANVQLVGISHGEELYHFEYQGRPLDEPSPHTHPDEASFVSYWLPSEILEERGPQWVRELMLELAAPLPFNSGNGGLSLNSALDLVGVRRAVRKYCFRYPGMDVPDPGITAMSIGTRVRGPSWLTFLGQPVLGELGGVSGLRSRLHTPGTTVQELEGDRAVVTLGAWPEAGDTEQGQDLPAYRELARVLEPWTLLGGENILNDPEETRRWERRFLD</sequence>
<dbReference type="Proteomes" id="UP000518300">
    <property type="component" value="Unassembled WGS sequence"/>
</dbReference>
<dbReference type="EMBL" id="JABBJJ010000027">
    <property type="protein sequence ID" value="NMO14867.1"/>
    <property type="molecule type" value="Genomic_DNA"/>
</dbReference>
<keyword evidence="2" id="KW-1185">Reference proteome</keyword>
<reference evidence="1 2" key="1">
    <citation type="submission" date="2020-04" db="EMBL/GenBank/DDBJ databases">
        <title>Draft genome of Pyxidicoccus fallax type strain.</title>
        <authorList>
            <person name="Whitworth D.E."/>
        </authorList>
    </citation>
    <scope>NUCLEOTIDE SEQUENCE [LARGE SCALE GENOMIC DNA]</scope>
    <source>
        <strain evidence="1 2">DSM 14698</strain>
    </source>
</reference>
<name>A0A848L8H9_9BACT</name>
<accession>A0A848L8H9</accession>
<proteinExistence type="predicted"/>
<dbReference type="Pfam" id="PF11876">
    <property type="entry name" value="TsiV"/>
    <property type="match status" value="1"/>
</dbReference>
<evidence type="ECO:0000313" key="2">
    <source>
        <dbReference type="Proteomes" id="UP000518300"/>
    </source>
</evidence>
<comment type="caution">
    <text evidence="1">The sequence shown here is derived from an EMBL/GenBank/DDBJ whole genome shotgun (WGS) entry which is preliminary data.</text>
</comment>